<protein>
    <recommendedName>
        <fullName evidence="3">Lipocalin-like domain-containing protein</fullName>
    </recommendedName>
</protein>
<gene>
    <name evidence="1" type="ORF">I5907_15865</name>
</gene>
<evidence type="ECO:0000313" key="1">
    <source>
        <dbReference type="EMBL" id="MBG9377719.1"/>
    </source>
</evidence>
<keyword evidence="2" id="KW-1185">Reference proteome</keyword>
<sequence length="172" mass="20278">MKAFHITFMLVLFTTACSKNQTSPEKEEDEEVNKNKSAILGTWHNLNWLDSVYRLDGTFIGEYLYVMDTSFWSLETTNFMTFNDDGTYYSQVPQPYPSDHLTTFYDFISKDQYSETRYDIFTGQRDATPYDTVTIKTLTDTTMILEKITIKDGFYDSAWTKVREHSIQSWFR</sequence>
<dbReference type="Proteomes" id="UP000628448">
    <property type="component" value="Unassembled WGS sequence"/>
</dbReference>
<name>A0A931E9N5_9BACT</name>
<dbReference type="EMBL" id="JADWYR010000002">
    <property type="protein sequence ID" value="MBG9377719.1"/>
    <property type="molecule type" value="Genomic_DNA"/>
</dbReference>
<comment type="caution">
    <text evidence="1">The sequence shown here is derived from an EMBL/GenBank/DDBJ whole genome shotgun (WGS) entry which is preliminary data.</text>
</comment>
<evidence type="ECO:0000313" key="2">
    <source>
        <dbReference type="Proteomes" id="UP000628448"/>
    </source>
</evidence>
<dbReference type="PROSITE" id="PS51257">
    <property type="entry name" value="PROKAR_LIPOPROTEIN"/>
    <property type="match status" value="1"/>
</dbReference>
<reference evidence="1" key="1">
    <citation type="submission" date="2020-11" db="EMBL/GenBank/DDBJ databases">
        <title>Bacterial whole genome sequence for Panacibacter sp. DH6.</title>
        <authorList>
            <person name="Le V."/>
            <person name="Ko S."/>
            <person name="Ahn C.-Y."/>
            <person name="Oh H.-M."/>
        </authorList>
    </citation>
    <scope>NUCLEOTIDE SEQUENCE</scope>
    <source>
        <strain evidence="1">DH6</strain>
    </source>
</reference>
<evidence type="ECO:0008006" key="3">
    <source>
        <dbReference type="Google" id="ProtNLM"/>
    </source>
</evidence>
<dbReference type="RefSeq" id="WP_196991789.1">
    <property type="nucleotide sequence ID" value="NZ_JADWYR010000002.1"/>
</dbReference>
<proteinExistence type="predicted"/>
<accession>A0A931E9N5</accession>
<dbReference type="AlphaFoldDB" id="A0A931E9N5"/>
<organism evidence="1 2">
    <name type="scientific">Panacibacter microcysteis</name>
    <dbReference type="NCBI Taxonomy" id="2793269"/>
    <lineage>
        <taxon>Bacteria</taxon>
        <taxon>Pseudomonadati</taxon>
        <taxon>Bacteroidota</taxon>
        <taxon>Chitinophagia</taxon>
        <taxon>Chitinophagales</taxon>
        <taxon>Chitinophagaceae</taxon>
        <taxon>Panacibacter</taxon>
    </lineage>
</organism>